<sequence>MYLHITTIAGLLLGLCSASAEVCTSRDVLESLNKLELDAHRSIDIIRSEDPDSNIVAKHPPTDNTFDNLVKYDNRDLKCTAAPLPPQEQQVICHQYNEYAKVQIRPFHTALHEKFFYTLVSNSSAAESLYNTGETFRAFILPFSRKLAVIAPDCAEDMLNGRKLILAYVYGFLEMYLPPKSELKSEL</sequence>
<keyword evidence="3" id="KW-1185">Reference proteome</keyword>
<dbReference type="Proteomes" id="UP000019804">
    <property type="component" value="Unassembled WGS sequence"/>
</dbReference>
<accession>A0A017SHP2</accession>
<dbReference type="HOGENOM" id="CLU_1447370_0_0_1"/>
<feature type="signal peptide" evidence="1">
    <location>
        <begin position="1"/>
        <end position="20"/>
    </location>
</feature>
<dbReference type="GeneID" id="63696773"/>
<evidence type="ECO:0000313" key="2">
    <source>
        <dbReference type="EMBL" id="EYE95825.1"/>
    </source>
</evidence>
<reference evidence="3" key="1">
    <citation type="journal article" date="2014" name="Nat. Commun.">
        <title>Genomic adaptations of the halophilic Dead Sea filamentous fungus Eurotium rubrum.</title>
        <authorList>
            <person name="Kis-Papo T."/>
            <person name="Weig A.R."/>
            <person name="Riley R."/>
            <person name="Persoh D."/>
            <person name="Salamov A."/>
            <person name="Sun H."/>
            <person name="Lipzen A."/>
            <person name="Wasser S.P."/>
            <person name="Rambold G."/>
            <person name="Grigoriev I.V."/>
            <person name="Nevo E."/>
        </authorList>
    </citation>
    <scope>NUCLEOTIDE SEQUENCE [LARGE SCALE GENOMIC DNA]</scope>
    <source>
        <strain evidence="3">CBS 135680</strain>
    </source>
</reference>
<protein>
    <submittedName>
        <fullName evidence="2">Uncharacterized protein</fullName>
    </submittedName>
</protein>
<keyword evidence="1" id="KW-0732">Signal</keyword>
<name>A0A017SHP2_ASPRC</name>
<feature type="chain" id="PRO_5001499250" evidence="1">
    <location>
        <begin position="21"/>
        <end position="187"/>
    </location>
</feature>
<evidence type="ECO:0000313" key="3">
    <source>
        <dbReference type="Proteomes" id="UP000019804"/>
    </source>
</evidence>
<evidence type="ECO:0000256" key="1">
    <source>
        <dbReference type="SAM" id="SignalP"/>
    </source>
</evidence>
<gene>
    <name evidence="2" type="ORF">EURHEDRAFT_411548</name>
</gene>
<dbReference type="OrthoDB" id="4439982at2759"/>
<dbReference type="AlphaFoldDB" id="A0A017SHP2"/>
<proteinExistence type="predicted"/>
<organism evidence="2 3">
    <name type="scientific">Aspergillus ruber (strain CBS 135680)</name>
    <dbReference type="NCBI Taxonomy" id="1388766"/>
    <lineage>
        <taxon>Eukaryota</taxon>
        <taxon>Fungi</taxon>
        <taxon>Dikarya</taxon>
        <taxon>Ascomycota</taxon>
        <taxon>Pezizomycotina</taxon>
        <taxon>Eurotiomycetes</taxon>
        <taxon>Eurotiomycetidae</taxon>
        <taxon>Eurotiales</taxon>
        <taxon>Aspergillaceae</taxon>
        <taxon>Aspergillus</taxon>
        <taxon>Aspergillus subgen. Aspergillus</taxon>
    </lineage>
</organism>
<dbReference type="RefSeq" id="XP_040639513.1">
    <property type="nucleotide sequence ID" value="XM_040781649.1"/>
</dbReference>
<dbReference type="EMBL" id="KK088420">
    <property type="protein sequence ID" value="EYE95825.1"/>
    <property type="molecule type" value="Genomic_DNA"/>
</dbReference>